<feature type="transmembrane region" description="Helical" evidence="13">
    <location>
        <begin position="826"/>
        <end position="849"/>
    </location>
</feature>
<gene>
    <name evidence="14" type="primary">secF</name>
    <name evidence="13" type="synonym">secD</name>
    <name evidence="18" type="ORF">AUC68_07220</name>
</gene>
<evidence type="ECO:0000256" key="13">
    <source>
        <dbReference type="HAMAP-Rule" id="MF_01463"/>
    </source>
</evidence>
<comment type="subcellular location">
    <subcellularLocation>
        <location evidence="1 13">Cell membrane</location>
        <topology evidence="1 13">Multi-pass membrane protein</topology>
    </subcellularLocation>
</comment>
<dbReference type="InterPro" id="IPR048631">
    <property type="entry name" value="SecD_1st"/>
</dbReference>
<dbReference type="GO" id="GO:0065002">
    <property type="term" value="P:intracellular protein transmembrane transport"/>
    <property type="evidence" value="ECO:0007669"/>
    <property type="project" value="UniProtKB-UniRule"/>
</dbReference>
<dbReference type="InterPro" id="IPR048634">
    <property type="entry name" value="SecD_SecF_C"/>
</dbReference>
<evidence type="ECO:0000259" key="16">
    <source>
        <dbReference type="Pfam" id="PF21760"/>
    </source>
</evidence>
<evidence type="ECO:0000313" key="19">
    <source>
        <dbReference type="Proteomes" id="UP000094501"/>
    </source>
</evidence>
<feature type="transmembrane region" description="Helical" evidence="13">
    <location>
        <begin position="726"/>
        <end position="747"/>
    </location>
</feature>
<proteinExistence type="inferred from homology"/>
<keyword evidence="5 13" id="KW-0812">Transmembrane</keyword>
<dbReference type="PANTHER" id="PTHR30081">
    <property type="entry name" value="PROTEIN-EXPORT MEMBRANE PROTEIN SEC"/>
    <property type="match status" value="1"/>
</dbReference>
<dbReference type="OrthoDB" id="9805019at2"/>
<evidence type="ECO:0000256" key="7">
    <source>
        <dbReference type="ARBA" id="ARBA00022989"/>
    </source>
</evidence>
<feature type="transmembrane region" description="Helical" evidence="13">
    <location>
        <begin position="499"/>
        <end position="523"/>
    </location>
</feature>
<feature type="transmembrane region" description="Helical" evidence="13">
    <location>
        <begin position="801"/>
        <end position="820"/>
    </location>
</feature>
<dbReference type="RefSeq" id="WP_069437665.1">
    <property type="nucleotide sequence ID" value="NZ_LPWG01000012.1"/>
</dbReference>
<comment type="function">
    <text evidence="10 13">Part of the Sec protein translocase complex. Interacts with the SecYEG preprotein conducting channel. SecDF uses the proton motive force (PMF) to complete protein translocation after the ATP-dependent function of SecA.</text>
</comment>
<feature type="transmembrane region" description="Helical" evidence="13">
    <location>
        <begin position="404"/>
        <end position="422"/>
    </location>
</feature>
<dbReference type="FunFam" id="3.30.1360.200:FF:000002">
    <property type="entry name" value="Preprotein translocase subunit SecD"/>
    <property type="match status" value="1"/>
</dbReference>
<dbReference type="NCBIfam" id="TIGR00916">
    <property type="entry name" value="2A0604s01"/>
    <property type="match status" value="2"/>
</dbReference>
<evidence type="ECO:0000256" key="14">
    <source>
        <dbReference type="HAMAP-Rule" id="MF_01464"/>
    </source>
</evidence>
<dbReference type="InterPro" id="IPR054384">
    <property type="entry name" value="SecDF_P1_head"/>
</dbReference>
<organism evidence="18 19">
    <name type="scientific">Methyloceanibacter methanicus</name>
    <dbReference type="NCBI Taxonomy" id="1774968"/>
    <lineage>
        <taxon>Bacteria</taxon>
        <taxon>Pseudomonadati</taxon>
        <taxon>Pseudomonadota</taxon>
        <taxon>Alphaproteobacteria</taxon>
        <taxon>Hyphomicrobiales</taxon>
        <taxon>Hyphomicrobiaceae</taxon>
        <taxon>Methyloceanibacter</taxon>
    </lineage>
</organism>
<dbReference type="Proteomes" id="UP000094501">
    <property type="component" value="Unassembled WGS sequence"/>
</dbReference>
<dbReference type="Gene3D" id="3.30.1360.200">
    <property type="match status" value="1"/>
</dbReference>
<dbReference type="Pfam" id="PF02355">
    <property type="entry name" value="SecD_SecF_C"/>
    <property type="match status" value="2"/>
</dbReference>
<evidence type="ECO:0000313" key="18">
    <source>
        <dbReference type="EMBL" id="ODR98944.1"/>
    </source>
</evidence>
<comment type="caution">
    <text evidence="18">The sequence shown here is derived from an EMBL/GenBank/DDBJ whole genome shotgun (WGS) entry which is preliminary data.</text>
</comment>
<feature type="transmembrane region" description="Helical" evidence="13">
    <location>
        <begin position="379"/>
        <end position="397"/>
    </location>
</feature>
<dbReference type="Gene3D" id="1.20.1640.10">
    <property type="entry name" value="Multidrug efflux transporter AcrB transmembrane domain"/>
    <property type="match status" value="2"/>
</dbReference>
<dbReference type="GO" id="GO:0005886">
    <property type="term" value="C:plasma membrane"/>
    <property type="evidence" value="ECO:0007669"/>
    <property type="project" value="UniProtKB-SubCell"/>
</dbReference>
<dbReference type="InterPro" id="IPR022646">
    <property type="entry name" value="SecD/SecF_CS"/>
</dbReference>
<comment type="similarity">
    <text evidence="12">In the N-terminal section; belongs to the SecD/SecF family. SecD subfamily.</text>
</comment>
<evidence type="ECO:0000256" key="2">
    <source>
        <dbReference type="ARBA" id="ARBA00022448"/>
    </source>
</evidence>
<evidence type="ECO:0000256" key="6">
    <source>
        <dbReference type="ARBA" id="ARBA00022927"/>
    </source>
</evidence>
<dbReference type="Pfam" id="PF21760">
    <property type="entry name" value="SecD_1st"/>
    <property type="match status" value="1"/>
</dbReference>
<comment type="similarity">
    <text evidence="13">Belongs to the SecD/SecF family. SecD subfamily.</text>
</comment>
<evidence type="ECO:0000256" key="12">
    <source>
        <dbReference type="ARBA" id="ARBA00061053"/>
    </source>
</evidence>
<dbReference type="HAMAP" id="MF_01464_B">
    <property type="entry name" value="SecF_B"/>
    <property type="match status" value="1"/>
</dbReference>
<keyword evidence="7 13" id="KW-1133">Transmembrane helix</keyword>
<keyword evidence="2 13" id="KW-0813">Transport</keyword>
<keyword evidence="8 13" id="KW-0811">Translocation</keyword>
<dbReference type="GO" id="GO:0043952">
    <property type="term" value="P:protein transport by the Sec complex"/>
    <property type="evidence" value="ECO:0007669"/>
    <property type="project" value="UniProtKB-UniRule"/>
</dbReference>
<feature type="domain" description="Protein translocase subunit SecDF P1" evidence="16">
    <location>
        <begin position="164"/>
        <end position="222"/>
    </location>
</feature>
<dbReference type="FunFam" id="1.20.1640.10:FF:000004">
    <property type="entry name" value="Protein translocase subunit SecD"/>
    <property type="match status" value="1"/>
</dbReference>
<dbReference type="InterPro" id="IPR022645">
    <property type="entry name" value="SecD/SecF_bac"/>
</dbReference>
<evidence type="ECO:0000256" key="4">
    <source>
        <dbReference type="ARBA" id="ARBA00022519"/>
    </source>
</evidence>
<feature type="domain" description="Protein export membrane protein SecD/SecF C-terminal" evidence="15">
    <location>
        <begin position="355"/>
        <end position="527"/>
    </location>
</feature>
<dbReference type="NCBIfam" id="TIGR01129">
    <property type="entry name" value="secD"/>
    <property type="match status" value="1"/>
</dbReference>
<evidence type="ECO:0000259" key="17">
    <source>
        <dbReference type="Pfam" id="PF22599"/>
    </source>
</evidence>
<feature type="transmembrane region" description="Helical" evidence="13">
    <location>
        <begin position="584"/>
        <end position="605"/>
    </location>
</feature>
<protein>
    <recommendedName>
        <fullName evidence="13 14">Multifunctional fusion protein</fullName>
    </recommendedName>
    <domain>
        <recommendedName>
            <fullName evidence="13">Protein translocase subunit SecD</fullName>
        </recommendedName>
    </domain>
    <domain>
        <recommendedName>
            <fullName evidence="14">Protein-export membrane protein SecF</fullName>
        </recommendedName>
    </domain>
</protein>
<dbReference type="STRING" id="1774968.AUC68_07220"/>
<dbReference type="HAMAP" id="MF_01463_B">
    <property type="entry name" value="SecD_B"/>
    <property type="match status" value="1"/>
</dbReference>
<evidence type="ECO:0000259" key="15">
    <source>
        <dbReference type="Pfam" id="PF02355"/>
    </source>
</evidence>
<reference evidence="18 19" key="1">
    <citation type="journal article" date="2016" name="Environ. Microbiol.">
        <title>New Methyloceanibacter diversity from North Sea sediments includes methanotroph containing solely the soluble methane monooxygenase.</title>
        <authorList>
            <person name="Vekeman B."/>
            <person name="Kerckhof F.M."/>
            <person name="Cremers G."/>
            <person name="de Vos P."/>
            <person name="Vandamme P."/>
            <person name="Boon N."/>
            <person name="Op den Camp H.J."/>
            <person name="Heylen K."/>
        </authorList>
    </citation>
    <scope>NUCLEOTIDE SEQUENCE [LARGE SCALE GENOMIC DNA]</scope>
    <source>
        <strain evidence="18 19">R-67174</strain>
    </source>
</reference>
<evidence type="ECO:0000256" key="10">
    <source>
        <dbReference type="ARBA" id="ARBA00059018"/>
    </source>
</evidence>
<keyword evidence="9 13" id="KW-0472">Membrane</keyword>
<dbReference type="InterPro" id="IPR005665">
    <property type="entry name" value="SecF_bac"/>
</dbReference>
<evidence type="ECO:0000256" key="1">
    <source>
        <dbReference type="ARBA" id="ARBA00004651"/>
    </source>
</evidence>
<dbReference type="InterPro" id="IPR005791">
    <property type="entry name" value="SecD"/>
</dbReference>
<feature type="transmembrane region" description="Helical" evidence="13">
    <location>
        <begin position="698"/>
        <end position="719"/>
    </location>
</feature>
<dbReference type="NCBIfam" id="NF009583">
    <property type="entry name" value="PRK13024.1-3"/>
    <property type="match status" value="1"/>
</dbReference>
<name>A0A1E3VZG5_9HYPH</name>
<feature type="transmembrane region" description="Helical" evidence="13">
    <location>
        <begin position="753"/>
        <end position="773"/>
    </location>
</feature>
<dbReference type="GO" id="GO:0006605">
    <property type="term" value="P:protein targeting"/>
    <property type="evidence" value="ECO:0007669"/>
    <property type="project" value="UniProtKB-UniRule"/>
</dbReference>
<dbReference type="NCBIfam" id="TIGR00966">
    <property type="entry name" value="transloc_SecF"/>
    <property type="match status" value="1"/>
</dbReference>
<feature type="domain" description="SecDF P1 head subdomain" evidence="17">
    <location>
        <begin position="241"/>
        <end position="354"/>
    </location>
</feature>
<dbReference type="GO" id="GO:0015450">
    <property type="term" value="F:protein-transporting ATPase activity"/>
    <property type="evidence" value="ECO:0007669"/>
    <property type="project" value="InterPro"/>
</dbReference>
<feature type="transmembrane region" description="Helical" evidence="13">
    <location>
        <begin position="467"/>
        <end position="493"/>
    </location>
</feature>
<comment type="caution">
    <text evidence="13">Lacks conserved residue(s) required for the propagation of feature annotation.</text>
</comment>
<keyword evidence="19" id="KW-1185">Reference proteome</keyword>
<evidence type="ECO:0000256" key="9">
    <source>
        <dbReference type="ARBA" id="ARBA00023136"/>
    </source>
</evidence>
<comment type="subunit">
    <text evidence="14">Forms a complex with SecD. Part of the essential Sec protein translocation apparatus which comprises SecA, SecYEG and auxiliary proteins SecDF-YajC and YidC.</text>
</comment>
<sequence>MLHFQKWKVILVGAVVLAGFIFAAPNLFPSSALQGLPSWVPHKQVNLGLDLQGGAHLLYRIDKAELVDDWLGTIRGDVRETLRSNRIGYVDLNKNAATRSVSVRIRKPEDVDKAFTELKKLAAPVGNDVFGGFSGNDMEIAKSGDKITLTATELGLNDRISSAIQASIETIRRRVDAFGTTEPSIQREGRDRILVQVPGVSDVQRLKGLIGETGKLEFKLVDPSVNAGEVALSKKIPPGDELLYSEDEPPVPYLLKDRVMVSGENLVDSQPGFDSRTGEPVVNFRFDAAGAKRFGRATQENVGLPFAIVLDNKVISAPVIREPILGGTGQISGNFSVQEANDLSVLLRSGALPAKLSVIEERTVGASLGADSIDSGKKAAIAGMILVVAFMFIAYGLFGAFANLALLVNVALIFAVLSLMGATLTLPGIAGIVLVIGIAVDANVLINERIREEMRAGKSPIAAVDSGYSRALITIIDSNVTTLIAVLVLFWLGSGPVRGFAVTLTIGILASMFTAVTVTRMLVAMWLRWKRPKELPLRNCPLRSVSPQSLAPSELRQFRNRPCFAAITFIPPDTKIDFVSQRAITWFVSAFLTLAPLVLVATVGLNMGIDFQGGTLIEVQTKENPAQLADIRSKISGLGLGEVQIQEFGAPDEVLIRIASQPTEEEQQASIGKVKEALGDTVTYRRTEIVGPTISSELIAGGTLAVVVAMIGIMIYVWFRFEWQFAVAAIASLVHDVTATIGLYALLQLEFNVSSIAAILTIIGYSLNDKVVIFDRIRENLRKYKRMPLVELLDRSINEMLSRAVLTHVTTLLAMLPFLFFGGEAIYGFAVAMCFGIVVGAYSSIFVASPMQLILGVQREAFSGSTSTAKGAKSEAAAGA</sequence>
<dbReference type="PRINTS" id="PR01755">
    <property type="entry name" value="SECFTRNLCASE"/>
</dbReference>
<feature type="transmembrane region" description="Helical" evidence="13">
    <location>
        <begin position="428"/>
        <end position="446"/>
    </location>
</feature>
<comment type="subunit">
    <text evidence="13">Forms a complex with SecF. Part of the essential Sec protein translocation apparatus which comprises SecA, SecYEG and auxiliary proteins SecDF-YajC and YidC.</text>
</comment>
<accession>A0A1E3VZG5</accession>
<dbReference type="InterPro" id="IPR055344">
    <property type="entry name" value="SecD_SecF_C_bact"/>
</dbReference>
<keyword evidence="4" id="KW-0997">Cell inner membrane</keyword>
<feature type="domain" description="Protein export membrane protein SecD/SecF C-terminal" evidence="15">
    <location>
        <begin position="675"/>
        <end position="855"/>
    </location>
</feature>
<evidence type="ECO:0000256" key="5">
    <source>
        <dbReference type="ARBA" id="ARBA00022692"/>
    </source>
</evidence>
<comment type="similarity">
    <text evidence="14">Belongs to the SecD/SecF family. SecF subfamily.</text>
</comment>
<keyword evidence="3 13" id="KW-1003">Cell membrane</keyword>
<keyword evidence="6 13" id="KW-0653">Protein transport</keyword>
<dbReference type="EMBL" id="LPWG01000012">
    <property type="protein sequence ID" value="ODR98944.1"/>
    <property type="molecule type" value="Genomic_DNA"/>
</dbReference>
<evidence type="ECO:0000256" key="8">
    <source>
        <dbReference type="ARBA" id="ARBA00023010"/>
    </source>
</evidence>
<evidence type="ECO:0000256" key="11">
    <source>
        <dbReference type="ARBA" id="ARBA00060856"/>
    </source>
</evidence>
<dbReference type="Gene3D" id="3.30.70.3400">
    <property type="match status" value="1"/>
</dbReference>
<dbReference type="PANTHER" id="PTHR30081:SF1">
    <property type="entry name" value="PROTEIN TRANSLOCASE SUBUNIT SECD"/>
    <property type="match status" value="1"/>
</dbReference>
<dbReference type="AlphaFoldDB" id="A0A1E3VZG5"/>
<dbReference type="Pfam" id="PF07549">
    <property type="entry name" value="Sec_GG"/>
    <property type="match status" value="2"/>
</dbReference>
<dbReference type="FunFam" id="1.20.1640.10:FF:000024">
    <property type="entry name" value="Multifunctional fusion protein"/>
    <property type="match status" value="1"/>
</dbReference>
<comment type="similarity">
    <text evidence="11">In the C-terminal section; belongs to the SecD/SecF family. SecF subfamily.</text>
</comment>
<dbReference type="InterPro" id="IPR022813">
    <property type="entry name" value="SecD/SecF_arch_bac"/>
</dbReference>
<evidence type="ECO:0000256" key="3">
    <source>
        <dbReference type="ARBA" id="ARBA00022475"/>
    </source>
</evidence>
<dbReference type="SUPFAM" id="SSF82866">
    <property type="entry name" value="Multidrug efflux transporter AcrB transmembrane domain"/>
    <property type="match status" value="2"/>
</dbReference>
<dbReference type="Pfam" id="PF22599">
    <property type="entry name" value="SecDF_P1_head"/>
    <property type="match status" value="1"/>
</dbReference>